<evidence type="ECO:0000256" key="1">
    <source>
        <dbReference type="RuleBase" id="RU362001"/>
    </source>
</evidence>
<evidence type="ECO:0000313" key="2">
    <source>
        <dbReference type="EMBL" id="TQL76259.1"/>
    </source>
</evidence>
<dbReference type="EMBL" id="VFOW01000001">
    <property type="protein sequence ID" value="TQL76259.1"/>
    <property type="molecule type" value="Genomic_DNA"/>
</dbReference>
<dbReference type="SUPFAM" id="SSF140453">
    <property type="entry name" value="EsxAB dimer-like"/>
    <property type="match status" value="1"/>
</dbReference>
<dbReference type="RefSeq" id="WP_142037396.1">
    <property type="nucleotide sequence ID" value="NZ_JBHTGS010000001.1"/>
</dbReference>
<name>A0A543AUL8_9ACTN</name>
<keyword evidence="3" id="KW-1185">Reference proteome</keyword>
<accession>A0A543AUL8</accession>
<reference evidence="2 3" key="1">
    <citation type="submission" date="2019-06" db="EMBL/GenBank/DDBJ databases">
        <title>Sequencing the genomes of 1000 actinobacteria strains.</title>
        <authorList>
            <person name="Klenk H.-P."/>
        </authorList>
    </citation>
    <scope>NUCLEOTIDE SEQUENCE [LARGE SCALE GENOMIC DNA]</scope>
    <source>
        <strain evidence="2 3">DSM 45928</strain>
    </source>
</reference>
<protein>
    <recommendedName>
        <fullName evidence="1">ESAT-6-like protein</fullName>
    </recommendedName>
</protein>
<dbReference type="OrthoDB" id="3253863at2"/>
<dbReference type="Proteomes" id="UP000317043">
    <property type="component" value="Unassembled WGS sequence"/>
</dbReference>
<gene>
    <name evidence="2" type="ORF">FB566_1783</name>
</gene>
<proteinExistence type="inferred from homology"/>
<dbReference type="InterPro" id="IPR036689">
    <property type="entry name" value="ESAT-6-like_sf"/>
</dbReference>
<evidence type="ECO:0000313" key="3">
    <source>
        <dbReference type="Proteomes" id="UP000317043"/>
    </source>
</evidence>
<dbReference type="InParanoid" id="A0A543AUL8"/>
<dbReference type="Gene3D" id="1.10.287.1060">
    <property type="entry name" value="ESAT-6-like"/>
    <property type="match status" value="1"/>
</dbReference>
<organism evidence="2 3">
    <name type="scientific">Stackebrandtia endophytica</name>
    <dbReference type="NCBI Taxonomy" id="1496996"/>
    <lineage>
        <taxon>Bacteria</taxon>
        <taxon>Bacillati</taxon>
        <taxon>Actinomycetota</taxon>
        <taxon>Actinomycetes</taxon>
        <taxon>Glycomycetales</taxon>
        <taxon>Glycomycetaceae</taxon>
        <taxon>Stackebrandtia</taxon>
    </lineage>
</organism>
<comment type="caution">
    <text evidence="2">The sequence shown here is derived from an EMBL/GenBank/DDBJ whole genome shotgun (WGS) entry which is preliminary data.</text>
</comment>
<dbReference type="NCBIfam" id="TIGR03930">
    <property type="entry name" value="WXG100_ESAT6"/>
    <property type="match status" value="1"/>
</dbReference>
<comment type="similarity">
    <text evidence="1">Belongs to the WXG100 family.</text>
</comment>
<dbReference type="Pfam" id="PF06013">
    <property type="entry name" value="WXG100"/>
    <property type="match status" value="1"/>
</dbReference>
<dbReference type="AlphaFoldDB" id="A0A543AUL8"/>
<sequence>MSVPLHVDQASLAKGAGDMRDSIEQVRSQLGKIRGEVSASQGYWSGSAAASFGSLMVEYDSKANKLQGVLDTIALLVDKSAANHAANEESQGRNMNNLMGMLTA</sequence>
<dbReference type="InterPro" id="IPR010310">
    <property type="entry name" value="T7SS_ESAT-6-like"/>
</dbReference>